<feature type="compositionally biased region" description="Acidic residues" evidence="1">
    <location>
        <begin position="149"/>
        <end position="158"/>
    </location>
</feature>
<dbReference type="PROSITE" id="PS51257">
    <property type="entry name" value="PROKAR_LIPOPROTEIN"/>
    <property type="match status" value="1"/>
</dbReference>
<gene>
    <name evidence="4" type="ORF">FN960_16620</name>
</gene>
<evidence type="ECO:0000259" key="3">
    <source>
        <dbReference type="Pfam" id="PF13115"/>
    </source>
</evidence>
<sequence length="158" mass="17087">MKKGLIVFSIVALFMIASCAMGQNQSDQQQADTVEILQADLSAPTETALFDPVKLSVRLTYGSEVVTDASEVDFEIWRNGDRDSGIITAAEETDSGVYTLETSFEEDGIYHVQANVTAAGSQVMPTQRIIAGDVSETELEAAEQASQQELEDEQDADS</sequence>
<evidence type="ECO:0000256" key="2">
    <source>
        <dbReference type="SAM" id="SignalP"/>
    </source>
</evidence>
<proteinExistence type="predicted"/>
<accession>A0A553ZV72</accession>
<feature type="domain" description="YtkA-like" evidence="3">
    <location>
        <begin position="54"/>
        <end position="114"/>
    </location>
</feature>
<keyword evidence="5" id="KW-1185">Reference proteome</keyword>
<dbReference type="Pfam" id="PF13115">
    <property type="entry name" value="YtkA"/>
    <property type="match status" value="1"/>
</dbReference>
<dbReference type="EMBL" id="VLXZ01000012">
    <property type="protein sequence ID" value="TSB45323.1"/>
    <property type="molecule type" value="Genomic_DNA"/>
</dbReference>
<feature type="region of interest" description="Disordered" evidence="1">
    <location>
        <begin position="136"/>
        <end position="158"/>
    </location>
</feature>
<evidence type="ECO:0000313" key="5">
    <source>
        <dbReference type="Proteomes" id="UP000318521"/>
    </source>
</evidence>
<dbReference type="RefSeq" id="WP_143849985.1">
    <property type="nucleotide sequence ID" value="NZ_VLXZ01000012.1"/>
</dbReference>
<reference evidence="4 5" key="1">
    <citation type="submission" date="2019-07" db="EMBL/GenBank/DDBJ databases">
        <authorList>
            <person name="Park Y.J."/>
            <person name="Jeong S.E."/>
            <person name="Jung H.S."/>
        </authorList>
    </citation>
    <scope>NUCLEOTIDE SEQUENCE [LARGE SCALE GENOMIC DNA]</scope>
    <source>
        <strain evidence="5">P16(2019)</strain>
    </source>
</reference>
<dbReference type="OrthoDB" id="2679563at2"/>
<comment type="caution">
    <text evidence="4">The sequence shown here is derived from an EMBL/GenBank/DDBJ whole genome shotgun (WGS) entry which is preliminary data.</text>
</comment>
<evidence type="ECO:0000313" key="4">
    <source>
        <dbReference type="EMBL" id="TSB45323.1"/>
    </source>
</evidence>
<protein>
    <recommendedName>
        <fullName evidence="3">YtkA-like domain-containing protein</fullName>
    </recommendedName>
</protein>
<evidence type="ECO:0000256" key="1">
    <source>
        <dbReference type="SAM" id="MobiDB-lite"/>
    </source>
</evidence>
<keyword evidence="2" id="KW-0732">Signal</keyword>
<organism evidence="4 5">
    <name type="scientific">Alkalicoccobacillus porphyridii</name>
    <dbReference type="NCBI Taxonomy" id="2597270"/>
    <lineage>
        <taxon>Bacteria</taxon>
        <taxon>Bacillati</taxon>
        <taxon>Bacillota</taxon>
        <taxon>Bacilli</taxon>
        <taxon>Bacillales</taxon>
        <taxon>Bacillaceae</taxon>
        <taxon>Alkalicoccobacillus</taxon>
    </lineage>
</organism>
<feature type="chain" id="PRO_5022216919" description="YtkA-like domain-containing protein" evidence="2">
    <location>
        <begin position="23"/>
        <end position="158"/>
    </location>
</feature>
<dbReference type="Proteomes" id="UP000318521">
    <property type="component" value="Unassembled WGS sequence"/>
</dbReference>
<dbReference type="AlphaFoldDB" id="A0A553ZV72"/>
<feature type="signal peptide" evidence="2">
    <location>
        <begin position="1"/>
        <end position="22"/>
    </location>
</feature>
<dbReference type="InterPro" id="IPR032693">
    <property type="entry name" value="YtkA-like_dom"/>
</dbReference>
<name>A0A553ZV72_9BACI</name>